<evidence type="ECO:0000256" key="1">
    <source>
        <dbReference type="ARBA" id="ARBA00006631"/>
    </source>
</evidence>
<dbReference type="GeneID" id="132535772"/>
<dbReference type="Pfam" id="PF09072">
    <property type="entry name" value="TMA7"/>
    <property type="match status" value="1"/>
</dbReference>
<proteinExistence type="inferred from homology"/>
<dbReference type="RefSeq" id="XP_060038744.1">
    <property type="nucleotide sequence ID" value="XM_060182761.1"/>
</dbReference>
<evidence type="ECO:0000313" key="3">
    <source>
        <dbReference type="Proteomes" id="UP001652624"/>
    </source>
</evidence>
<protein>
    <submittedName>
        <fullName evidence="4">Translation machinery-associated protein 7-like</fullName>
    </submittedName>
</protein>
<gene>
    <name evidence="4" type="primary">LOC132535772</name>
</gene>
<feature type="compositionally biased region" description="Basic and acidic residues" evidence="2">
    <location>
        <begin position="14"/>
        <end position="45"/>
    </location>
</feature>
<organism evidence="3 4">
    <name type="scientific">Erinaceus europaeus</name>
    <name type="common">Western European hedgehog</name>
    <dbReference type="NCBI Taxonomy" id="9365"/>
    <lineage>
        <taxon>Eukaryota</taxon>
        <taxon>Metazoa</taxon>
        <taxon>Chordata</taxon>
        <taxon>Craniata</taxon>
        <taxon>Vertebrata</taxon>
        <taxon>Euteleostomi</taxon>
        <taxon>Mammalia</taxon>
        <taxon>Eutheria</taxon>
        <taxon>Laurasiatheria</taxon>
        <taxon>Eulipotyphla</taxon>
        <taxon>Erinaceidae</taxon>
        <taxon>Erinaceinae</taxon>
        <taxon>Erinaceus</taxon>
    </lineage>
</organism>
<evidence type="ECO:0000313" key="4">
    <source>
        <dbReference type="RefSeq" id="XP_060038744.1"/>
    </source>
</evidence>
<name>A0ABM3WQA0_ERIEU</name>
<keyword evidence="3" id="KW-1185">Reference proteome</keyword>
<comment type="similarity">
    <text evidence="1">Belongs to the TMA7 family.</text>
</comment>
<reference evidence="4" key="1">
    <citation type="submission" date="2025-08" db="UniProtKB">
        <authorList>
            <consortium name="RefSeq"/>
        </authorList>
    </citation>
    <scope>IDENTIFICATION</scope>
</reference>
<accession>A0ABM3WQA0</accession>
<dbReference type="PANTHER" id="PTHR28632">
    <property type="entry name" value="TRANSLATION MACHINERY-ASSOCIATED PROTEIN 7"/>
    <property type="match status" value="1"/>
</dbReference>
<sequence length="60" mass="6658">MSGQGGGKKQPLKQAKERDEKDMAFKQKQKEEQKKLEKLKAKSVEKGPLATSGIKESGKK</sequence>
<feature type="region of interest" description="Disordered" evidence="2">
    <location>
        <begin position="1"/>
        <end position="60"/>
    </location>
</feature>
<evidence type="ECO:0000256" key="2">
    <source>
        <dbReference type="SAM" id="MobiDB-lite"/>
    </source>
</evidence>
<dbReference type="InterPro" id="IPR015157">
    <property type="entry name" value="TMA7"/>
</dbReference>
<dbReference type="Proteomes" id="UP001652624">
    <property type="component" value="Chromosome X"/>
</dbReference>